<gene>
    <name evidence="5" type="ORF">KZO38_08625</name>
</gene>
<dbReference type="InterPro" id="IPR001173">
    <property type="entry name" value="Glyco_trans_2-like"/>
</dbReference>
<keyword evidence="6" id="KW-1185">Reference proteome</keyword>
<keyword evidence="3 5" id="KW-0808">Transferase</keyword>
<dbReference type="Pfam" id="PF00535">
    <property type="entry name" value="Glycos_transf_2"/>
    <property type="match status" value="1"/>
</dbReference>
<evidence type="ECO:0000256" key="1">
    <source>
        <dbReference type="ARBA" id="ARBA00006739"/>
    </source>
</evidence>
<reference evidence="5 6" key="1">
    <citation type="submission" date="2021-07" db="EMBL/GenBank/DDBJ databases">
        <title>Genomic diversity and antimicrobial resistance of Prevotella spp. isolated from chronic lung disease airways.</title>
        <authorList>
            <person name="Webb K.A."/>
            <person name="Olagoke O.S."/>
            <person name="Baird T."/>
            <person name="Neill J."/>
            <person name="Pham A."/>
            <person name="Wells T.J."/>
            <person name="Ramsay K.A."/>
            <person name="Bell S.C."/>
            <person name="Sarovich D.S."/>
            <person name="Price E.P."/>
        </authorList>
    </citation>
    <scope>NUCLEOTIDE SEQUENCE [LARGE SCALE GENOMIC DNA]</scope>
    <source>
        <strain evidence="5 6">SCHI0011.S.12</strain>
    </source>
</reference>
<dbReference type="RefSeq" id="WP_219408458.1">
    <property type="nucleotide sequence ID" value="NZ_CAJZHJ010000041.1"/>
</dbReference>
<protein>
    <submittedName>
        <fullName evidence="5">Glycosyltransferase</fullName>
        <ecNumber evidence="5">2.4.-.-</ecNumber>
    </submittedName>
</protein>
<evidence type="ECO:0000259" key="4">
    <source>
        <dbReference type="Pfam" id="PF00535"/>
    </source>
</evidence>
<keyword evidence="2 5" id="KW-0328">Glycosyltransferase</keyword>
<dbReference type="EMBL" id="JAHXCT010000006">
    <property type="protein sequence ID" value="MBW4769820.1"/>
    <property type="molecule type" value="Genomic_DNA"/>
</dbReference>
<evidence type="ECO:0000313" key="6">
    <source>
        <dbReference type="Proteomes" id="UP000788426"/>
    </source>
</evidence>
<proteinExistence type="inferred from homology"/>
<name>A0ABS6YE26_9BACT</name>
<dbReference type="GO" id="GO:0016757">
    <property type="term" value="F:glycosyltransferase activity"/>
    <property type="evidence" value="ECO:0007669"/>
    <property type="project" value="UniProtKB-KW"/>
</dbReference>
<organism evidence="5 6">
    <name type="scientific">Hoylesella nanceiensis</name>
    <dbReference type="NCBI Taxonomy" id="425941"/>
    <lineage>
        <taxon>Bacteria</taxon>
        <taxon>Pseudomonadati</taxon>
        <taxon>Bacteroidota</taxon>
        <taxon>Bacteroidia</taxon>
        <taxon>Bacteroidales</taxon>
        <taxon>Prevotellaceae</taxon>
        <taxon>Hoylesella</taxon>
    </lineage>
</organism>
<evidence type="ECO:0000256" key="3">
    <source>
        <dbReference type="ARBA" id="ARBA00022679"/>
    </source>
</evidence>
<accession>A0ABS6YE26</accession>
<dbReference type="EC" id="2.4.-.-" evidence="5"/>
<dbReference type="PANTHER" id="PTHR43685:SF5">
    <property type="entry name" value="GLYCOSYLTRANSFERASE EPSE-RELATED"/>
    <property type="match status" value="1"/>
</dbReference>
<dbReference type="InterPro" id="IPR050834">
    <property type="entry name" value="Glycosyltransf_2"/>
</dbReference>
<comment type="caution">
    <text evidence="5">The sequence shown here is derived from an EMBL/GenBank/DDBJ whole genome shotgun (WGS) entry which is preliminary data.</text>
</comment>
<feature type="domain" description="Glycosyltransferase 2-like" evidence="4">
    <location>
        <begin position="7"/>
        <end position="153"/>
    </location>
</feature>
<dbReference type="PANTHER" id="PTHR43685">
    <property type="entry name" value="GLYCOSYLTRANSFERASE"/>
    <property type="match status" value="1"/>
</dbReference>
<comment type="similarity">
    <text evidence="1">Belongs to the glycosyltransferase 2 family.</text>
</comment>
<sequence length="274" mass="31438">MSNYDFSVIMSVYKNDNPEQLDVALDSIINQTLPPSEIVVVVDGPVPETLSRVLEDKKSVFPQLRTLYQDKNVGLGGALRIAVENAQYNYLARMDSDDISLPNRFELQMNEFKKDDTLSLVGGMITEFAETPENIISKRILPCSDAEIKQFMKSRCGVNHVTIIVKKEDLLKAGSYQAGFIQEDYFLWARMILAGCTFKNIPEVVVNVRSGYDQFARRGGLKYYKDVLKFNRWMYEKKLISLPRMVYNDCVRGLVQFLLPNSIRTFIYKKALRN</sequence>
<evidence type="ECO:0000256" key="2">
    <source>
        <dbReference type="ARBA" id="ARBA00022676"/>
    </source>
</evidence>
<evidence type="ECO:0000313" key="5">
    <source>
        <dbReference type="EMBL" id="MBW4769820.1"/>
    </source>
</evidence>
<dbReference type="Proteomes" id="UP000788426">
    <property type="component" value="Unassembled WGS sequence"/>
</dbReference>